<dbReference type="EMBL" id="CP032134">
    <property type="protein sequence ID" value="AXY57167.1"/>
    <property type="molecule type" value="Genomic_DNA"/>
</dbReference>
<sequence>MNHKIIKICTLTILLSACAGVPTKPVAGLNQSLTSDGQLQSRQGDYVVRISKMSSRSTEYKDISKYGLPIRVTVANLSKKPLKFGPENVQLTKNGQPVSALTVESLNKIQQKKDRKDAIWAGVVGTLAIGTSILGALSGDTSLAQTSQQQASESINSAFETYSQSTQYTSSTMDALSHQVTSNVLNTTVLKPKQVIDGLVFFEKVKETDPLVLIIDTNGMQHKVDFQK</sequence>
<reference evidence="3" key="1">
    <citation type="submission" date="2018-09" db="EMBL/GenBank/DDBJ databases">
        <title>The complete genome of Acinetobacter sp. strain WCHAc010005.</title>
        <authorList>
            <person name="Hu Y."/>
            <person name="Long H."/>
            <person name="Feng Y."/>
            <person name="Zong Z."/>
        </authorList>
    </citation>
    <scope>NUCLEOTIDE SEQUENCE [LARGE SCALE GENOMIC DNA]</scope>
    <source>
        <strain evidence="3">WCHAc010005</strain>
    </source>
</reference>
<evidence type="ECO:0000313" key="2">
    <source>
        <dbReference type="EMBL" id="AXY57167.1"/>
    </source>
</evidence>
<evidence type="ECO:0000313" key="3">
    <source>
        <dbReference type="Proteomes" id="UP000263753"/>
    </source>
</evidence>
<dbReference type="AlphaFoldDB" id="A0A3B7M053"/>
<proteinExistence type="predicted"/>
<gene>
    <name evidence="2" type="ORF">CDG60_11695</name>
</gene>
<evidence type="ECO:0008006" key="4">
    <source>
        <dbReference type="Google" id="ProtNLM"/>
    </source>
</evidence>
<keyword evidence="1" id="KW-0732">Signal</keyword>
<protein>
    <recommendedName>
        <fullName evidence="4">Lipoprotein</fullName>
    </recommendedName>
</protein>
<dbReference type="PROSITE" id="PS51257">
    <property type="entry name" value="PROKAR_LIPOPROTEIN"/>
    <property type="match status" value="1"/>
</dbReference>
<dbReference type="RefSeq" id="WP_087512498.1">
    <property type="nucleotide sequence ID" value="NZ_CP032134.1"/>
</dbReference>
<dbReference type="KEGG" id="achi:CDG60_11695"/>
<feature type="chain" id="PRO_5017577042" description="Lipoprotein" evidence="1">
    <location>
        <begin position="20"/>
        <end position="228"/>
    </location>
</feature>
<name>A0A3B7M053_9GAMM</name>
<feature type="signal peptide" evidence="1">
    <location>
        <begin position="1"/>
        <end position="19"/>
    </location>
</feature>
<evidence type="ECO:0000256" key="1">
    <source>
        <dbReference type="SAM" id="SignalP"/>
    </source>
</evidence>
<dbReference type="Proteomes" id="UP000263753">
    <property type="component" value="Chromosome"/>
</dbReference>
<organism evidence="2 3">
    <name type="scientific">Acinetobacter chinensis</name>
    <dbReference type="NCBI Taxonomy" id="2004650"/>
    <lineage>
        <taxon>Bacteria</taxon>
        <taxon>Pseudomonadati</taxon>
        <taxon>Pseudomonadota</taxon>
        <taxon>Gammaproteobacteria</taxon>
        <taxon>Moraxellales</taxon>
        <taxon>Moraxellaceae</taxon>
        <taxon>Acinetobacter</taxon>
    </lineage>
</organism>
<accession>A0A3B7M053</accession>